<proteinExistence type="predicted"/>
<reference evidence="3 4" key="1">
    <citation type="submission" date="2024-09" db="EMBL/GenBank/DDBJ databases">
        <title>A chromosome-level genome assembly of Gray's grenadier anchovy, Coilia grayii.</title>
        <authorList>
            <person name="Fu Z."/>
        </authorList>
    </citation>
    <scope>NUCLEOTIDE SEQUENCE [LARGE SCALE GENOMIC DNA]</scope>
    <source>
        <strain evidence="3">G4</strain>
        <tissue evidence="3">Muscle</tissue>
    </source>
</reference>
<dbReference type="EMBL" id="JBHFQA010000008">
    <property type="protein sequence ID" value="KAL2094224.1"/>
    <property type="molecule type" value="Genomic_DNA"/>
</dbReference>
<feature type="compositionally biased region" description="Acidic residues" evidence="1">
    <location>
        <begin position="177"/>
        <end position="198"/>
    </location>
</feature>
<dbReference type="Proteomes" id="UP001591681">
    <property type="component" value="Unassembled WGS sequence"/>
</dbReference>
<keyword evidence="2" id="KW-0472">Membrane</keyword>
<evidence type="ECO:0000313" key="3">
    <source>
        <dbReference type="EMBL" id="KAL2094224.1"/>
    </source>
</evidence>
<keyword evidence="2" id="KW-0812">Transmembrane</keyword>
<protein>
    <submittedName>
        <fullName evidence="3">Uncharacterized protein</fullName>
    </submittedName>
</protein>
<evidence type="ECO:0000256" key="2">
    <source>
        <dbReference type="SAM" id="Phobius"/>
    </source>
</evidence>
<feature type="transmembrane region" description="Helical" evidence="2">
    <location>
        <begin position="20"/>
        <end position="41"/>
    </location>
</feature>
<keyword evidence="2" id="KW-1133">Transmembrane helix</keyword>
<dbReference type="AlphaFoldDB" id="A0ABD1K522"/>
<sequence>MDSGGARYGTLTDWLRSDVFIVFMVVLVLLILVLAAVCWVLRRQRRYRQPHLQYSRCWCLLCVARALTEIEVYPSVEAGEDQHRVSLKIRTDRSHAAELVGILAGLIRPIESPVELAASGEMSAVEPVSQAYPKLIDTPSQLPQTKTSVENINGGVLTPNLTGAKVFMPNHYNSSDEGSDDQSDGDCDDDHGDDDNESWSDSLK</sequence>
<evidence type="ECO:0000256" key="1">
    <source>
        <dbReference type="SAM" id="MobiDB-lite"/>
    </source>
</evidence>
<comment type="caution">
    <text evidence="3">The sequence shown here is derived from an EMBL/GenBank/DDBJ whole genome shotgun (WGS) entry which is preliminary data.</text>
</comment>
<organism evidence="3 4">
    <name type="scientific">Coilia grayii</name>
    <name type="common">Gray's grenadier anchovy</name>
    <dbReference type="NCBI Taxonomy" id="363190"/>
    <lineage>
        <taxon>Eukaryota</taxon>
        <taxon>Metazoa</taxon>
        <taxon>Chordata</taxon>
        <taxon>Craniata</taxon>
        <taxon>Vertebrata</taxon>
        <taxon>Euteleostomi</taxon>
        <taxon>Actinopterygii</taxon>
        <taxon>Neopterygii</taxon>
        <taxon>Teleostei</taxon>
        <taxon>Clupei</taxon>
        <taxon>Clupeiformes</taxon>
        <taxon>Clupeoidei</taxon>
        <taxon>Engraulidae</taxon>
        <taxon>Coilinae</taxon>
        <taxon>Coilia</taxon>
    </lineage>
</organism>
<accession>A0ABD1K522</accession>
<name>A0ABD1K522_9TELE</name>
<keyword evidence="4" id="KW-1185">Reference proteome</keyword>
<feature type="region of interest" description="Disordered" evidence="1">
    <location>
        <begin position="167"/>
        <end position="204"/>
    </location>
</feature>
<evidence type="ECO:0000313" key="4">
    <source>
        <dbReference type="Proteomes" id="UP001591681"/>
    </source>
</evidence>
<gene>
    <name evidence="3" type="ORF">ACEWY4_008943</name>
</gene>